<reference evidence="2" key="2">
    <citation type="submission" date="2014-07" db="EMBL/GenBank/DDBJ databases">
        <title>Initial genome analysis of the psychrotolerant acidophile Acidithiobacillus ferrivorans CF27: insights into iron and sulfur oxidation pathways and into biofilm formation.</title>
        <authorList>
            <person name="Talla E."/>
            <person name="Hedrich S."/>
            <person name="Mangenot S."/>
            <person name="Ji B."/>
            <person name="Johnson D.B."/>
            <person name="Barbe V."/>
            <person name="Bonnefoy V."/>
        </authorList>
    </citation>
    <scope>NUCLEOTIDE SEQUENCE [LARGE SCALE GENOMIC DNA]</scope>
    <source>
        <strain evidence="2">CF27</strain>
    </source>
</reference>
<dbReference type="SUPFAM" id="SSF158997">
    <property type="entry name" value="Trm112p-like"/>
    <property type="match status" value="1"/>
</dbReference>
<sequence>MSIDHRLLDLLACPQCKGSLQPCAQRQALCCPRCQLQYPIRDDIPVLLVDEAKPYEDKSA</sequence>
<proteinExistence type="inferred from homology"/>
<evidence type="ECO:0000313" key="8">
    <source>
        <dbReference type="Proteomes" id="UP000595420"/>
    </source>
</evidence>
<accession>A0A060ULT7</accession>
<dbReference type="EMBL" id="LT841305">
    <property type="protein sequence ID" value="SMH67321.1"/>
    <property type="molecule type" value="Genomic_DNA"/>
</dbReference>
<reference evidence="5 7" key="4">
    <citation type="submission" date="2017-03" db="EMBL/GenBank/DDBJ databases">
        <authorList>
            <person name="Regsiter A."/>
            <person name="William W."/>
        </authorList>
    </citation>
    <scope>NUCLEOTIDE SEQUENCE [LARGE SCALE GENOMIC DNA]</scope>
    <source>
        <strain evidence="5">PRJEB5721</strain>
    </source>
</reference>
<dbReference type="GO" id="GO:0005829">
    <property type="term" value="C:cytosol"/>
    <property type="evidence" value="ECO:0007669"/>
    <property type="project" value="TreeGrafter"/>
</dbReference>
<evidence type="ECO:0000313" key="3">
    <source>
        <dbReference type="EMBL" id="OCB03951.1"/>
    </source>
</evidence>
<reference evidence="4 8" key="5">
    <citation type="submission" date="2020-07" db="EMBL/GenBank/DDBJ databases">
        <title>Complete genome sequence analysis of Acidithiobacillus ferrivorans XJFY6S-08 reveals extreme environmental adaptation to alpine acid mine drainage.</title>
        <authorList>
            <person name="Yan L."/>
            <person name="Ni Y."/>
        </authorList>
    </citation>
    <scope>NUCLEOTIDE SEQUENCE [LARGE SCALE GENOMIC DNA]</scope>
    <source>
        <strain evidence="4 8">XJFY6S-08</strain>
    </source>
</reference>
<dbReference type="EMBL" id="MASQ01000025">
    <property type="protein sequence ID" value="OCB03951.1"/>
    <property type="molecule type" value="Genomic_DNA"/>
</dbReference>
<evidence type="ECO:0000313" key="4">
    <source>
        <dbReference type="EMBL" id="QQD72140.1"/>
    </source>
</evidence>
<comment type="similarity">
    <text evidence="1">Belongs to the UPF0434 family.</text>
</comment>
<dbReference type="Gene3D" id="2.20.25.10">
    <property type="match status" value="1"/>
</dbReference>
<reference evidence="2" key="1">
    <citation type="submission" date="2014-03" db="EMBL/GenBank/DDBJ databases">
        <authorList>
            <person name="Genoscope - CEA"/>
        </authorList>
    </citation>
    <scope>NUCLEOTIDE SEQUENCE [LARGE SCALE GENOMIC DNA]</scope>
    <source>
        <strain evidence="2">CF27</strain>
    </source>
</reference>
<gene>
    <name evidence="2" type="primary">ycaR</name>
    <name evidence="2" type="ORF">AFERRI_30076</name>
    <name evidence="5" type="ORF">AFERRI_50522</name>
    <name evidence="3" type="ORF">BBC27_05470</name>
    <name evidence="4" type="ORF">H2515_12070</name>
</gene>
<dbReference type="EMBL" id="CCCS020000023">
    <property type="protein sequence ID" value="CDQ09430.1"/>
    <property type="molecule type" value="Genomic_DNA"/>
</dbReference>
<dbReference type="Pfam" id="PF03966">
    <property type="entry name" value="Trm112p"/>
    <property type="match status" value="1"/>
</dbReference>
<reference evidence="3 6" key="3">
    <citation type="submission" date="2016-07" db="EMBL/GenBank/DDBJ databases">
        <title>Draft genome of a psychrotolerant acidophile Acidithiobacillus ferrivorans strain YL15.</title>
        <authorList>
            <person name="Peng T."/>
            <person name="Ma L."/>
            <person name="Nan M."/>
            <person name="An N."/>
            <person name="Wang M."/>
            <person name="Qiu G."/>
            <person name="Zeng W."/>
        </authorList>
    </citation>
    <scope>NUCLEOTIDE SEQUENCE [LARGE SCALE GENOMIC DNA]</scope>
    <source>
        <strain evidence="3 6">YL15</strain>
    </source>
</reference>
<name>A0A060ULT7_9PROT</name>
<evidence type="ECO:0000313" key="2">
    <source>
        <dbReference type="EMBL" id="CDQ09430.1"/>
    </source>
</evidence>
<evidence type="ECO:0000256" key="1">
    <source>
        <dbReference type="HAMAP-Rule" id="MF_01187"/>
    </source>
</evidence>
<evidence type="ECO:0000313" key="7">
    <source>
        <dbReference type="Proteomes" id="UP000193925"/>
    </source>
</evidence>
<dbReference type="RefSeq" id="WP_035191793.1">
    <property type="nucleotide sequence ID" value="NZ_CCCS020000023.1"/>
</dbReference>
<dbReference type="Proteomes" id="UP000093129">
    <property type="component" value="Unassembled WGS sequence"/>
</dbReference>
<dbReference type="EMBL" id="CP059488">
    <property type="protein sequence ID" value="QQD72140.1"/>
    <property type="molecule type" value="Genomic_DNA"/>
</dbReference>
<dbReference type="HAMAP" id="MF_01187">
    <property type="entry name" value="UPF0434"/>
    <property type="match status" value="1"/>
</dbReference>
<dbReference type="Proteomes" id="UP000193925">
    <property type="component" value="Chromosome AFERRI"/>
</dbReference>
<dbReference type="PANTHER" id="PTHR33505">
    <property type="entry name" value="ZGC:162634"/>
    <property type="match status" value="1"/>
</dbReference>
<dbReference type="Proteomes" id="UP000595420">
    <property type="component" value="Chromosome"/>
</dbReference>
<protein>
    <recommendedName>
        <fullName evidence="1">UPF0434 protein AFERRI_30076</fullName>
    </recommendedName>
</protein>
<evidence type="ECO:0000313" key="5">
    <source>
        <dbReference type="EMBL" id="SMH67321.1"/>
    </source>
</evidence>
<dbReference type="AlphaFoldDB" id="A0A060ULT7"/>
<dbReference type="PANTHER" id="PTHR33505:SF4">
    <property type="entry name" value="PROTEIN PREY, MITOCHONDRIAL"/>
    <property type="match status" value="1"/>
</dbReference>
<evidence type="ECO:0000313" key="6">
    <source>
        <dbReference type="Proteomes" id="UP000093129"/>
    </source>
</evidence>
<dbReference type="InterPro" id="IPR005651">
    <property type="entry name" value="Trm112-like"/>
</dbReference>
<organism evidence="2">
    <name type="scientific">Acidithiobacillus ferrivorans</name>
    <dbReference type="NCBI Taxonomy" id="160808"/>
    <lineage>
        <taxon>Bacteria</taxon>
        <taxon>Pseudomonadati</taxon>
        <taxon>Pseudomonadota</taxon>
        <taxon>Acidithiobacillia</taxon>
        <taxon>Acidithiobacillales</taxon>
        <taxon>Acidithiobacillaceae</taxon>
        <taxon>Acidithiobacillus</taxon>
    </lineage>
</organism>
<keyword evidence="7" id="KW-1185">Reference proteome</keyword>